<reference evidence="2 3" key="1">
    <citation type="journal article" date="2012" name="Genome Biol.">
        <title>Genome and low-iron response of an oceanic diatom adapted to chronic iron limitation.</title>
        <authorList>
            <person name="Lommer M."/>
            <person name="Specht M."/>
            <person name="Roy A.S."/>
            <person name="Kraemer L."/>
            <person name="Andreson R."/>
            <person name="Gutowska M.A."/>
            <person name="Wolf J."/>
            <person name="Bergner S.V."/>
            <person name="Schilhabel M.B."/>
            <person name="Klostermeier U.C."/>
            <person name="Beiko R.G."/>
            <person name="Rosenstiel P."/>
            <person name="Hippler M."/>
            <person name="Laroche J."/>
        </authorList>
    </citation>
    <scope>NUCLEOTIDE SEQUENCE [LARGE SCALE GENOMIC DNA]</scope>
    <source>
        <strain evidence="2 3">CCMP1005</strain>
    </source>
</reference>
<sequence>MPSRKKVKGSKGKGKRKKEIRQLTNATPAEIIRGIHDGQPAAILALMQHWVEASQRGEDDFVERLDRAGMTGAMLKILQRCDESLALVFGSEHPNYALTLMPCSCLNMMLEGATKSHNKEEACRQIASGISPVIKCMVQDRRVFFQSTEAWFRKTVLAMEQDGLLAFLGQAICWSQCRQDIIEGFQGSNEAVPHDVIISTADWICISLNVKSHYRGIPLPRACELLKFIGAVAMAKDRELPAIVGMIRCCRDMFKDNATSTVQIRNMLVDVIISLLTGGCVDEAVMKELAQLHVTCPEFVARCAARILYLSDSRFAGALRSGLLAASLSICAQLGRQDIDISITGALCLGLPSGVVCADALASGIIDQLYMLRLHHKTRKALALMSPLNFRGMEDKLEHIFRDAHESVCANCLRTIDTEALKFCKGTHMLEPFCSNGCLKESWDAGVCADQSKLENDDKR</sequence>
<feature type="non-terminal residue" evidence="2">
    <location>
        <position position="460"/>
    </location>
</feature>
<evidence type="ECO:0000256" key="1">
    <source>
        <dbReference type="SAM" id="MobiDB-lite"/>
    </source>
</evidence>
<evidence type="ECO:0000313" key="2">
    <source>
        <dbReference type="EMBL" id="EJK49737.1"/>
    </source>
</evidence>
<organism evidence="2 3">
    <name type="scientific">Thalassiosira oceanica</name>
    <name type="common">Marine diatom</name>
    <dbReference type="NCBI Taxonomy" id="159749"/>
    <lineage>
        <taxon>Eukaryota</taxon>
        <taxon>Sar</taxon>
        <taxon>Stramenopiles</taxon>
        <taxon>Ochrophyta</taxon>
        <taxon>Bacillariophyta</taxon>
        <taxon>Coscinodiscophyceae</taxon>
        <taxon>Thalassiosirophycidae</taxon>
        <taxon>Thalassiosirales</taxon>
        <taxon>Thalassiosiraceae</taxon>
        <taxon>Thalassiosira</taxon>
    </lineage>
</organism>
<protein>
    <submittedName>
        <fullName evidence="2">Uncharacterized protein</fullName>
    </submittedName>
</protein>
<comment type="caution">
    <text evidence="2">The sequence shown here is derived from an EMBL/GenBank/DDBJ whole genome shotgun (WGS) entry which is preliminary data.</text>
</comment>
<dbReference type="Proteomes" id="UP000266841">
    <property type="component" value="Unassembled WGS sequence"/>
</dbReference>
<accession>K0RSY2</accession>
<name>K0RSY2_THAOC</name>
<dbReference type="EMBL" id="AGNL01044482">
    <property type="protein sequence ID" value="EJK49737.1"/>
    <property type="molecule type" value="Genomic_DNA"/>
</dbReference>
<gene>
    <name evidence="2" type="ORF">THAOC_31353</name>
</gene>
<proteinExistence type="predicted"/>
<dbReference type="AlphaFoldDB" id="K0RSY2"/>
<feature type="region of interest" description="Disordered" evidence="1">
    <location>
        <begin position="1"/>
        <end position="21"/>
    </location>
</feature>
<evidence type="ECO:0000313" key="3">
    <source>
        <dbReference type="Proteomes" id="UP000266841"/>
    </source>
</evidence>
<feature type="compositionally biased region" description="Basic residues" evidence="1">
    <location>
        <begin position="1"/>
        <end position="19"/>
    </location>
</feature>
<keyword evidence="3" id="KW-1185">Reference proteome</keyword>